<keyword evidence="3" id="KW-1185">Reference proteome</keyword>
<dbReference type="Gene3D" id="3.20.20.150">
    <property type="entry name" value="Divalent-metal-dependent TIM barrel enzymes"/>
    <property type="match status" value="1"/>
</dbReference>
<protein>
    <submittedName>
        <fullName evidence="2">Sugar phosphate isomerase/epimerase</fullName>
    </submittedName>
</protein>
<name>A0A4R2BLR0_9BACI</name>
<organism evidence="2 3">
    <name type="scientific">Mesobacillus foraminis</name>
    <dbReference type="NCBI Taxonomy" id="279826"/>
    <lineage>
        <taxon>Bacteria</taxon>
        <taxon>Bacillati</taxon>
        <taxon>Bacillota</taxon>
        <taxon>Bacilli</taxon>
        <taxon>Bacillales</taxon>
        <taxon>Bacillaceae</taxon>
        <taxon>Mesobacillus</taxon>
    </lineage>
</organism>
<dbReference type="RefSeq" id="WP_132002437.1">
    <property type="nucleotide sequence ID" value="NZ_JABUHM010000001.1"/>
</dbReference>
<comment type="caution">
    <text evidence="2">The sequence shown here is derived from an EMBL/GenBank/DDBJ whole genome shotgun (WGS) entry which is preliminary data.</text>
</comment>
<dbReference type="EMBL" id="SLVV01000002">
    <property type="protein sequence ID" value="TCN27482.1"/>
    <property type="molecule type" value="Genomic_DNA"/>
</dbReference>
<evidence type="ECO:0000259" key="1">
    <source>
        <dbReference type="Pfam" id="PF01261"/>
    </source>
</evidence>
<dbReference type="InterPro" id="IPR036237">
    <property type="entry name" value="Xyl_isomerase-like_sf"/>
</dbReference>
<dbReference type="InterPro" id="IPR013022">
    <property type="entry name" value="Xyl_isomerase-like_TIM-brl"/>
</dbReference>
<dbReference type="PANTHER" id="PTHR12110">
    <property type="entry name" value="HYDROXYPYRUVATE ISOMERASE"/>
    <property type="match status" value="1"/>
</dbReference>
<proteinExistence type="predicted"/>
<sequence length="257" mass="29480">MDHKFAAQLYTVREQLKEEGIRPVFKKLKEMGWAGVQISALPKDYDLNEVALALKESDLQAAGMHVSLTRIKNDLKGVLREADLYGTKDIILPFVAEDLRHPETYKEIKELLNEAAKKASEYRFSYHNHAFEFDIEIDGQDALRYMLDPSDDNQISAEIDVYWLKKAGKDPLTYIAPYANRMPIIHLKDMTNDHRQTFAEVGEGIIDFIPILQWGERNGVEWYAVEQDVCEGPPLECLETSLRNLKKIAKQAGQIVR</sequence>
<dbReference type="PANTHER" id="PTHR12110:SF41">
    <property type="entry name" value="INOSOSE DEHYDRATASE"/>
    <property type="match status" value="1"/>
</dbReference>
<dbReference type="SUPFAM" id="SSF51658">
    <property type="entry name" value="Xylose isomerase-like"/>
    <property type="match status" value="1"/>
</dbReference>
<keyword evidence="2" id="KW-0413">Isomerase</keyword>
<feature type="domain" description="Xylose isomerase-like TIM barrel" evidence="1">
    <location>
        <begin position="25"/>
        <end position="227"/>
    </location>
</feature>
<dbReference type="Pfam" id="PF01261">
    <property type="entry name" value="AP_endonuc_2"/>
    <property type="match status" value="1"/>
</dbReference>
<dbReference type="InterPro" id="IPR050312">
    <property type="entry name" value="IolE/XylAMocC-like"/>
</dbReference>
<dbReference type="GO" id="GO:0016853">
    <property type="term" value="F:isomerase activity"/>
    <property type="evidence" value="ECO:0007669"/>
    <property type="project" value="UniProtKB-KW"/>
</dbReference>
<dbReference type="Proteomes" id="UP000295689">
    <property type="component" value="Unassembled WGS sequence"/>
</dbReference>
<dbReference type="AlphaFoldDB" id="A0A4R2BLR0"/>
<reference evidence="2 3" key="1">
    <citation type="journal article" date="2015" name="Stand. Genomic Sci.">
        <title>Genomic Encyclopedia of Bacterial and Archaeal Type Strains, Phase III: the genomes of soil and plant-associated and newly described type strains.</title>
        <authorList>
            <person name="Whitman W.B."/>
            <person name="Woyke T."/>
            <person name="Klenk H.P."/>
            <person name="Zhou Y."/>
            <person name="Lilburn T.G."/>
            <person name="Beck B.J."/>
            <person name="De Vos P."/>
            <person name="Vandamme P."/>
            <person name="Eisen J.A."/>
            <person name="Garrity G."/>
            <person name="Hugenholtz P."/>
            <person name="Kyrpides N.C."/>
        </authorList>
    </citation>
    <scope>NUCLEOTIDE SEQUENCE [LARGE SCALE GENOMIC DNA]</scope>
    <source>
        <strain evidence="2 3">CV53</strain>
    </source>
</reference>
<accession>A0A4R2BLR0</accession>
<evidence type="ECO:0000313" key="3">
    <source>
        <dbReference type="Proteomes" id="UP000295689"/>
    </source>
</evidence>
<evidence type="ECO:0000313" key="2">
    <source>
        <dbReference type="EMBL" id="TCN27482.1"/>
    </source>
</evidence>
<gene>
    <name evidence="2" type="ORF">EV146_102436</name>
</gene>